<dbReference type="Gene3D" id="3.40.50.300">
    <property type="entry name" value="P-loop containing nucleotide triphosphate hydrolases"/>
    <property type="match status" value="2"/>
</dbReference>
<evidence type="ECO:0000313" key="4">
    <source>
        <dbReference type="EMBL" id="CAH7666458.1"/>
    </source>
</evidence>
<evidence type="ECO:0000313" key="5">
    <source>
        <dbReference type="Proteomes" id="UP001153365"/>
    </source>
</evidence>
<evidence type="ECO:0000256" key="1">
    <source>
        <dbReference type="ARBA" id="ARBA00008887"/>
    </source>
</evidence>
<dbReference type="CDD" id="cd00009">
    <property type="entry name" value="AAA"/>
    <property type="match status" value="1"/>
</dbReference>
<comment type="caution">
    <text evidence="4">The sequence shown here is derived from an EMBL/GenBank/DDBJ whole genome shotgun (WGS) entry which is preliminary data.</text>
</comment>
<dbReference type="AlphaFoldDB" id="A0AAV0AH24"/>
<sequence length="529" mass="59857">MEFTIAPAVSTLFALINKMIGNVPDHNARHSNFPLQQEYFNAYAKKHPLVAIVWAFTQDSEIDRRAKMAIFLQDHSGINMSPLHEPGASLVNYDVQVSTGDWAAWQTSVLIVEIDSHQVIASDVHKPLMLCGLPGSGNTMTLSSAMCKLSNMDVVRLNFSSATTPELVLKKFDQHCGYKKTLTGIFLAPIQIGKWIVIFCNEINLPAADKYGTQKVISFLRQLVKGGGFWRPSDKVWIKLERIQFVGACNPPTDPGWVTLSPRFLLHAPLVMVDYSGEASLKQIYRTFNRAVFKVLPSRCGHAEPLTLAMPLETISLEGLVPVWAHEALLLFSDHLVSEEERQWTDEMIDSTASNYFHNINQQEALTRPILFSNWTSKYYISVDREELQEYSKARLWVFYEEELDVPLVLFNDVLDHVLRIDRVFQQTALSRFVVWMNDLSVFQIKVHNKYTADNFDDNLRTVLRQSGCKAEKICFIMDKSNVLDSGFLERMNTLLANTEVPGLFEGNELASLITACKEGAQQDGVILD</sequence>
<comment type="similarity">
    <text evidence="1">Belongs to the dynein heavy chain family.</text>
</comment>
<dbReference type="Pfam" id="PF12780">
    <property type="entry name" value="AAA_8"/>
    <property type="match status" value="1"/>
</dbReference>
<dbReference type="InterPro" id="IPR026983">
    <property type="entry name" value="DHC"/>
</dbReference>
<dbReference type="PANTHER" id="PTHR46532">
    <property type="entry name" value="MALE FERTILITY FACTOR KL5"/>
    <property type="match status" value="1"/>
</dbReference>
<dbReference type="Pfam" id="PF17852">
    <property type="entry name" value="Dynein_AAA_lid"/>
    <property type="match status" value="1"/>
</dbReference>
<feature type="domain" description="Dynein heavy chain AAA module D4" evidence="2">
    <location>
        <begin position="407"/>
        <end position="524"/>
    </location>
</feature>
<protein>
    <submittedName>
        <fullName evidence="4">Uncharacterized protein</fullName>
    </submittedName>
</protein>
<reference evidence="4" key="1">
    <citation type="submission" date="2022-06" db="EMBL/GenBank/DDBJ databases">
        <authorList>
            <consortium name="SYNGENTA / RWTH Aachen University"/>
        </authorList>
    </citation>
    <scope>NUCLEOTIDE SEQUENCE</scope>
</reference>
<dbReference type="InterPro" id="IPR024317">
    <property type="entry name" value="Dynein_heavy_chain_D4_dom"/>
</dbReference>
<accession>A0AAV0AH24</accession>
<dbReference type="SUPFAM" id="SSF52540">
    <property type="entry name" value="P-loop containing nucleoside triphosphate hydrolases"/>
    <property type="match status" value="1"/>
</dbReference>
<dbReference type="GO" id="GO:0045505">
    <property type="term" value="F:dynein intermediate chain binding"/>
    <property type="evidence" value="ECO:0007669"/>
    <property type="project" value="InterPro"/>
</dbReference>
<name>A0AAV0AH24_PHAPC</name>
<dbReference type="GO" id="GO:0007018">
    <property type="term" value="P:microtubule-based movement"/>
    <property type="evidence" value="ECO:0007669"/>
    <property type="project" value="InterPro"/>
</dbReference>
<dbReference type="Proteomes" id="UP001153365">
    <property type="component" value="Unassembled WGS sequence"/>
</dbReference>
<dbReference type="InterPro" id="IPR027417">
    <property type="entry name" value="P-loop_NTPase"/>
</dbReference>
<dbReference type="Pfam" id="PF12775">
    <property type="entry name" value="AAA_7"/>
    <property type="match status" value="1"/>
</dbReference>
<dbReference type="PANTHER" id="PTHR46532:SF4">
    <property type="entry name" value="AAA+ ATPASE DOMAIN-CONTAINING PROTEIN"/>
    <property type="match status" value="1"/>
</dbReference>
<dbReference type="Gene3D" id="1.10.472.130">
    <property type="match status" value="1"/>
</dbReference>
<dbReference type="GO" id="GO:0005858">
    <property type="term" value="C:axonemal dynein complex"/>
    <property type="evidence" value="ECO:0007669"/>
    <property type="project" value="TreeGrafter"/>
</dbReference>
<evidence type="ECO:0000259" key="3">
    <source>
        <dbReference type="Pfam" id="PF17852"/>
    </source>
</evidence>
<dbReference type="InterPro" id="IPR041466">
    <property type="entry name" value="Dynein_AAA5_ext"/>
</dbReference>
<dbReference type="EMBL" id="CALTRL010000112">
    <property type="protein sequence ID" value="CAH7666458.1"/>
    <property type="molecule type" value="Genomic_DNA"/>
</dbReference>
<dbReference type="Gene3D" id="1.20.920.30">
    <property type="match status" value="1"/>
</dbReference>
<proteinExistence type="inferred from homology"/>
<gene>
    <name evidence="4" type="ORF">PPACK8108_LOCUS809</name>
</gene>
<evidence type="ECO:0000259" key="2">
    <source>
        <dbReference type="Pfam" id="PF12780"/>
    </source>
</evidence>
<keyword evidence="5" id="KW-1185">Reference proteome</keyword>
<dbReference type="GO" id="GO:0051959">
    <property type="term" value="F:dynein light intermediate chain binding"/>
    <property type="evidence" value="ECO:0007669"/>
    <property type="project" value="InterPro"/>
</dbReference>
<feature type="domain" description="Dynein heavy chain AAA 5 extension" evidence="3">
    <location>
        <begin position="1"/>
        <end position="106"/>
    </location>
</feature>
<organism evidence="4 5">
    <name type="scientific">Phakopsora pachyrhizi</name>
    <name type="common">Asian soybean rust disease fungus</name>
    <dbReference type="NCBI Taxonomy" id="170000"/>
    <lineage>
        <taxon>Eukaryota</taxon>
        <taxon>Fungi</taxon>
        <taxon>Dikarya</taxon>
        <taxon>Basidiomycota</taxon>
        <taxon>Pucciniomycotina</taxon>
        <taxon>Pucciniomycetes</taxon>
        <taxon>Pucciniales</taxon>
        <taxon>Phakopsoraceae</taxon>
        <taxon>Phakopsora</taxon>
    </lineage>
</organism>